<protein>
    <submittedName>
        <fullName evidence="1">Uncharacterized protein</fullName>
    </submittedName>
</protein>
<dbReference type="Gramene" id="CDP02573">
    <property type="protein sequence ID" value="CDP02573"/>
    <property type="gene ID" value="GSCOC_T00040002001"/>
</dbReference>
<reference evidence="2" key="1">
    <citation type="journal article" date="2014" name="Science">
        <title>The coffee genome provides insight into the convergent evolution of caffeine biosynthesis.</title>
        <authorList>
            <person name="Denoeud F."/>
            <person name="Carretero-Paulet L."/>
            <person name="Dereeper A."/>
            <person name="Droc G."/>
            <person name="Guyot R."/>
            <person name="Pietrella M."/>
            <person name="Zheng C."/>
            <person name="Alberti A."/>
            <person name="Anthony F."/>
            <person name="Aprea G."/>
            <person name="Aury J.M."/>
            <person name="Bento P."/>
            <person name="Bernard M."/>
            <person name="Bocs S."/>
            <person name="Campa C."/>
            <person name="Cenci A."/>
            <person name="Combes M.C."/>
            <person name="Crouzillat D."/>
            <person name="Da Silva C."/>
            <person name="Daddiego L."/>
            <person name="De Bellis F."/>
            <person name="Dussert S."/>
            <person name="Garsmeur O."/>
            <person name="Gayraud T."/>
            <person name="Guignon V."/>
            <person name="Jahn K."/>
            <person name="Jamilloux V."/>
            <person name="Joet T."/>
            <person name="Labadie K."/>
            <person name="Lan T."/>
            <person name="Leclercq J."/>
            <person name="Lepelley M."/>
            <person name="Leroy T."/>
            <person name="Li L.T."/>
            <person name="Librado P."/>
            <person name="Lopez L."/>
            <person name="Munoz A."/>
            <person name="Noel B."/>
            <person name="Pallavicini A."/>
            <person name="Perrotta G."/>
            <person name="Poncet V."/>
            <person name="Pot D."/>
            <person name="Priyono X."/>
            <person name="Rigoreau M."/>
            <person name="Rouard M."/>
            <person name="Rozas J."/>
            <person name="Tranchant-Dubreuil C."/>
            <person name="VanBuren R."/>
            <person name="Zhang Q."/>
            <person name="Andrade A.C."/>
            <person name="Argout X."/>
            <person name="Bertrand B."/>
            <person name="de Kochko A."/>
            <person name="Graziosi G."/>
            <person name="Henry R.J."/>
            <person name="Jayarama X."/>
            <person name="Ming R."/>
            <person name="Nagai C."/>
            <person name="Rounsley S."/>
            <person name="Sankoff D."/>
            <person name="Giuliano G."/>
            <person name="Albert V.A."/>
            <person name="Wincker P."/>
            <person name="Lashermes P."/>
        </authorList>
    </citation>
    <scope>NUCLEOTIDE SEQUENCE [LARGE SCALE GENOMIC DNA]</scope>
    <source>
        <strain evidence="2">cv. DH200-94</strain>
    </source>
</reference>
<name>A0A068U4N8_COFCA</name>
<gene>
    <name evidence="1" type="ORF">GSCOC_T00040002001</name>
</gene>
<keyword evidence="2" id="KW-1185">Reference proteome</keyword>
<dbReference type="InParanoid" id="A0A068U4N8"/>
<sequence length="71" mass="8564">METGISIRMCQLVRDPLVCCIICMHNFSIFICYRVQRLRLVIWRQRSCTLFHVPFSRLHDLGGWDSRRSRH</sequence>
<evidence type="ECO:0000313" key="2">
    <source>
        <dbReference type="Proteomes" id="UP000295252"/>
    </source>
</evidence>
<dbReference type="AlphaFoldDB" id="A0A068U4N8"/>
<organism evidence="1 2">
    <name type="scientific">Coffea canephora</name>
    <name type="common">Robusta coffee</name>
    <dbReference type="NCBI Taxonomy" id="49390"/>
    <lineage>
        <taxon>Eukaryota</taxon>
        <taxon>Viridiplantae</taxon>
        <taxon>Streptophyta</taxon>
        <taxon>Embryophyta</taxon>
        <taxon>Tracheophyta</taxon>
        <taxon>Spermatophyta</taxon>
        <taxon>Magnoliopsida</taxon>
        <taxon>eudicotyledons</taxon>
        <taxon>Gunneridae</taxon>
        <taxon>Pentapetalae</taxon>
        <taxon>asterids</taxon>
        <taxon>lamiids</taxon>
        <taxon>Gentianales</taxon>
        <taxon>Rubiaceae</taxon>
        <taxon>Ixoroideae</taxon>
        <taxon>Gardenieae complex</taxon>
        <taxon>Bertiereae - Coffeeae clade</taxon>
        <taxon>Coffeeae</taxon>
        <taxon>Coffea</taxon>
    </lineage>
</organism>
<dbReference type="Proteomes" id="UP000295252">
    <property type="component" value="Chromosome IX"/>
</dbReference>
<evidence type="ECO:0000313" key="1">
    <source>
        <dbReference type="EMBL" id="CDP02573.1"/>
    </source>
</evidence>
<proteinExistence type="predicted"/>
<dbReference type="EMBL" id="HG739092">
    <property type="protein sequence ID" value="CDP02573.1"/>
    <property type="molecule type" value="Genomic_DNA"/>
</dbReference>
<accession>A0A068U4N8</accession>